<dbReference type="HOGENOM" id="CLU_2145367_0_0_1"/>
<proteinExistence type="predicted"/>
<dbReference type="RefSeq" id="XP_013423943.1">
    <property type="nucleotide sequence ID" value="XM_013568489.1"/>
</dbReference>
<reference evidence="2 3" key="1">
    <citation type="journal article" date="2014" name="BMC Genomics">
        <title>Genome sequencing of four Aureobasidium pullulans varieties: biotechnological potential, stress tolerance, and description of new species.</title>
        <authorList>
            <person name="Gostin Ar C."/>
            <person name="Ohm R.A."/>
            <person name="Kogej T."/>
            <person name="Sonjak S."/>
            <person name="Turk M."/>
            <person name="Zajc J."/>
            <person name="Zalar P."/>
            <person name="Grube M."/>
            <person name="Sun H."/>
            <person name="Han J."/>
            <person name="Sharma A."/>
            <person name="Chiniquy J."/>
            <person name="Ngan C.Y."/>
            <person name="Lipzen A."/>
            <person name="Barry K."/>
            <person name="Grigoriev I.V."/>
            <person name="Gunde-Cimerman N."/>
        </authorList>
    </citation>
    <scope>NUCLEOTIDE SEQUENCE [LARGE SCALE GENOMIC DNA]</scope>
    <source>
        <strain evidence="2 3">CBS 147.97</strain>
    </source>
</reference>
<evidence type="ECO:0000313" key="2">
    <source>
        <dbReference type="EMBL" id="KEQ69718.1"/>
    </source>
</evidence>
<feature type="region of interest" description="Disordered" evidence="1">
    <location>
        <begin position="44"/>
        <end position="70"/>
    </location>
</feature>
<dbReference type="AlphaFoldDB" id="A0A074WA04"/>
<feature type="compositionally biased region" description="Basic and acidic residues" evidence="1">
    <location>
        <begin position="55"/>
        <end position="69"/>
    </location>
</feature>
<protein>
    <submittedName>
        <fullName evidence="2">Uncharacterized protein</fullName>
    </submittedName>
</protein>
<dbReference type="EMBL" id="KL584720">
    <property type="protein sequence ID" value="KEQ69718.1"/>
    <property type="molecule type" value="Genomic_DNA"/>
</dbReference>
<dbReference type="Proteomes" id="UP000027730">
    <property type="component" value="Unassembled WGS sequence"/>
</dbReference>
<evidence type="ECO:0000313" key="3">
    <source>
        <dbReference type="Proteomes" id="UP000027730"/>
    </source>
</evidence>
<accession>A0A074WA04</accession>
<name>A0A074WA04_9PEZI</name>
<organism evidence="2 3">
    <name type="scientific">Aureobasidium namibiae CBS 147.97</name>
    <dbReference type="NCBI Taxonomy" id="1043004"/>
    <lineage>
        <taxon>Eukaryota</taxon>
        <taxon>Fungi</taxon>
        <taxon>Dikarya</taxon>
        <taxon>Ascomycota</taxon>
        <taxon>Pezizomycotina</taxon>
        <taxon>Dothideomycetes</taxon>
        <taxon>Dothideomycetidae</taxon>
        <taxon>Dothideales</taxon>
        <taxon>Saccotheciaceae</taxon>
        <taxon>Aureobasidium</taxon>
    </lineage>
</organism>
<gene>
    <name evidence="2" type="ORF">M436DRAFT_66982</name>
</gene>
<keyword evidence="3" id="KW-1185">Reference proteome</keyword>
<evidence type="ECO:0000256" key="1">
    <source>
        <dbReference type="SAM" id="MobiDB-lite"/>
    </source>
</evidence>
<sequence length="112" mass="13077">MSNAQQLTELAVSHSFFPQMLRCVGDDLGSLLSERCLFGATRCAESHNRRARRAPKCESKERQDEDKKDKARRCRYLRGQRVVWNRRVEGRDGWGFEYRNITNVETTTLILV</sequence>
<dbReference type="GeneID" id="25414145"/>